<reference evidence="5" key="1">
    <citation type="submission" date="2016-10" db="EMBL/GenBank/DDBJ databases">
        <authorList>
            <person name="Varghese N."/>
            <person name="Submissions S."/>
        </authorList>
    </citation>
    <scope>NUCLEOTIDE SEQUENCE [LARGE SCALE GENOMIC DNA]</scope>
    <source>
        <strain evidence="5">SLAS-1</strain>
    </source>
</reference>
<gene>
    <name evidence="4" type="ORF">SAMN04488692_1571</name>
</gene>
<organism evidence="4 5">
    <name type="scientific">Halarsenatibacter silvermanii</name>
    <dbReference type="NCBI Taxonomy" id="321763"/>
    <lineage>
        <taxon>Bacteria</taxon>
        <taxon>Bacillati</taxon>
        <taxon>Bacillota</taxon>
        <taxon>Clostridia</taxon>
        <taxon>Halanaerobiales</taxon>
        <taxon>Halarsenatibacteraceae</taxon>
        <taxon>Halarsenatibacter</taxon>
    </lineage>
</organism>
<dbReference type="InterPro" id="IPR035920">
    <property type="entry name" value="YhbY-like_sf"/>
</dbReference>
<dbReference type="AlphaFoldDB" id="A0A1G9U3P4"/>
<evidence type="ECO:0000313" key="5">
    <source>
        <dbReference type="Proteomes" id="UP000199476"/>
    </source>
</evidence>
<dbReference type="PANTHER" id="PTHR40065">
    <property type="entry name" value="RNA-BINDING PROTEIN YHBY"/>
    <property type="match status" value="1"/>
</dbReference>
<keyword evidence="5" id="KW-1185">Reference proteome</keyword>
<dbReference type="NCBIfam" id="TIGR00253">
    <property type="entry name" value="RNA_bind_YhbY"/>
    <property type="match status" value="1"/>
</dbReference>
<proteinExistence type="predicted"/>
<dbReference type="Proteomes" id="UP000199476">
    <property type="component" value="Unassembled WGS sequence"/>
</dbReference>
<feature type="domain" description="CRM" evidence="3">
    <location>
        <begin position="5"/>
        <end position="101"/>
    </location>
</feature>
<dbReference type="PROSITE" id="PS51295">
    <property type="entry name" value="CRM"/>
    <property type="match status" value="1"/>
</dbReference>
<dbReference type="SUPFAM" id="SSF75471">
    <property type="entry name" value="YhbY-like"/>
    <property type="match status" value="1"/>
</dbReference>
<dbReference type="STRING" id="321763.SAMN04488692_1571"/>
<dbReference type="GO" id="GO:0003723">
    <property type="term" value="F:RNA binding"/>
    <property type="evidence" value="ECO:0007669"/>
    <property type="project" value="UniProtKB-UniRule"/>
</dbReference>
<dbReference type="Gene3D" id="3.30.110.60">
    <property type="entry name" value="YhbY-like"/>
    <property type="match status" value="1"/>
</dbReference>
<sequence>MLLITDLNSKQRSFLTGESHDLNPLVHVGKEGISEGVVDQTSETLKDHELIKVRINDNAPVNAEESAEIISRRTSSEVVQIIGSVIILYKENPDDPQYNLPN</sequence>
<dbReference type="InterPro" id="IPR017924">
    <property type="entry name" value="RNA-binding_YhbY"/>
</dbReference>
<dbReference type="Pfam" id="PF01985">
    <property type="entry name" value="CRS1_YhbY"/>
    <property type="match status" value="1"/>
</dbReference>
<dbReference type="PANTHER" id="PTHR40065:SF3">
    <property type="entry name" value="RNA-BINDING PROTEIN YHBY"/>
    <property type="match status" value="1"/>
</dbReference>
<dbReference type="InterPro" id="IPR001890">
    <property type="entry name" value="RNA-binding_CRM"/>
</dbReference>
<evidence type="ECO:0000313" key="4">
    <source>
        <dbReference type="EMBL" id="SDM54599.1"/>
    </source>
</evidence>
<evidence type="ECO:0000256" key="2">
    <source>
        <dbReference type="PROSITE-ProRule" id="PRU00626"/>
    </source>
</evidence>
<evidence type="ECO:0000256" key="1">
    <source>
        <dbReference type="ARBA" id="ARBA00022884"/>
    </source>
</evidence>
<dbReference type="EMBL" id="FNGO01000057">
    <property type="protein sequence ID" value="SDM54599.1"/>
    <property type="molecule type" value="Genomic_DNA"/>
</dbReference>
<dbReference type="InterPro" id="IPR051925">
    <property type="entry name" value="RNA-binding_domain"/>
</dbReference>
<evidence type="ECO:0000259" key="3">
    <source>
        <dbReference type="PROSITE" id="PS51295"/>
    </source>
</evidence>
<accession>A0A1G9U3P4</accession>
<protein>
    <submittedName>
        <fullName evidence="4">RNA-binding protein</fullName>
    </submittedName>
</protein>
<dbReference type="SMART" id="SM01103">
    <property type="entry name" value="CRS1_YhbY"/>
    <property type="match status" value="1"/>
</dbReference>
<dbReference type="RefSeq" id="WP_089762479.1">
    <property type="nucleotide sequence ID" value="NZ_FNGO01000057.1"/>
</dbReference>
<dbReference type="OrthoDB" id="9797519at2"/>
<keyword evidence="1 2" id="KW-0694">RNA-binding</keyword>
<name>A0A1G9U3P4_9FIRM</name>